<dbReference type="InterPro" id="IPR036291">
    <property type="entry name" value="NAD(P)-bd_dom_sf"/>
</dbReference>
<feature type="domain" description="Enoyl reductase (ER)" evidence="2">
    <location>
        <begin position="10"/>
        <end position="300"/>
    </location>
</feature>
<dbReference type="EMBL" id="BMUU01000013">
    <property type="protein sequence ID" value="GGY59295.1"/>
    <property type="molecule type" value="Genomic_DNA"/>
</dbReference>
<dbReference type="PANTHER" id="PTHR44154">
    <property type="entry name" value="QUINONE OXIDOREDUCTASE"/>
    <property type="match status" value="1"/>
</dbReference>
<dbReference type="InterPro" id="IPR011032">
    <property type="entry name" value="GroES-like_sf"/>
</dbReference>
<evidence type="ECO:0000313" key="4">
    <source>
        <dbReference type="Proteomes" id="UP000600946"/>
    </source>
</evidence>
<evidence type="ECO:0000256" key="1">
    <source>
        <dbReference type="ARBA" id="ARBA00022857"/>
    </source>
</evidence>
<name>A0ABQ3ALB5_9ACTN</name>
<dbReference type="RefSeq" id="WP_190028852.1">
    <property type="nucleotide sequence ID" value="NZ_BMUU01000013.1"/>
</dbReference>
<dbReference type="Proteomes" id="UP000600946">
    <property type="component" value="Unassembled WGS sequence"/>
</dbReference>
<dbReference type="Pfam" id="PF13602">
    <property type="entry name" value="ADH_zinc_N_2"/>
    <property type="match status" value="1"/>
</dbReference>
<evidence type="ECO:0000313" key="3">
    <source>
        <dbReference type="EMBL" id="GGY59295.1"/>
    </source>
</evidence>
<dbReference type="PANTHER" id="PTHR44154:SF1">
    <property type="entry name" value="QUINONE OXIDOREDUCTASE"/>
    <property type="match status" value="1"/>
</dbReference>
<dbReference type="CDD" id="cd05289">
    <property type="entry name" value="MDR_like_2"/>
    <property type="match status" value="1"/>
</dbReference>
<keyword evidence="1" id="KW-0521">NADP</keyword>
<dbReference type="Gene3D" id="3.90.180.10">
    <property type="entry name" value="Medium-chain alcohol dehydrogenases, catalytic domain"/>
    <property type="match status" value="1"/>
</dbReference>
<comment type="caution">
    <text evidence="3">The sequence shown here is derived from an EMBL/GenBank/DDBJ whole genome shotgun (WGS) entry which is preliminary data.</text>
</comment>
<dbReference type="Gene3D" id="3.40.50.720">
    <property type="entry name" value="NAD(P)-binding Rossmann-like Domain"/>
    <property type="match status" value="1"/>
</dbReference>
<accession>A0ABQ3ALB5</accession>
<evidence type="ECO:0000259" key="2">
    <source>
        <dbReference type="SMART" id="SM00829"/>
    </source>
</evidence>
<dbReference type="GeneID" id="96294167"/>
<dbReference type="Pfam" id="PF08240">
    <property type="entry name" value="ADH_N"/>
    <property type="match status" value="1"/>
</dbReference>
<protein>
    <submittedName>
        <fullName evidence="3">NADPH:quinone reductase</fullName>
    </submittedName>
</protein>
<dbReference type="InterPro" id="IPR020843">
    <property type="entry name" value="ER"/>
</dbReference>
<sequence length="302" mass="30737">MRALTLAEYGGPELLTVSELPSPAPRAGQILVRTAASGVNPVDLLVRGGAMAANISHPFPLVLGWDLSGTVEAVGAGVDRFAPGDRVVAMSAQYATGIGTHAEFVALPAAIAAPAPRTVDLVEAAALPLAGLTAYQALEKLAPRSGERLLISGAVGAVGGFATQLAASRGVEVIALARPQDAELARELGASSVLSADEPLPTAIADVLLETAGIAPKVIGAVRDEGRAGSIYAPEPPKAERGITVLQTFVEQDGDQLAILSALVDEGVLTLRVAEIGDFAFGPEAHRRLAAGGSRGKFLLTP</sequence>
<organism evidence="3 4">
    <name type="scientific">Streptomyces xanthochromogenes</name>
    <dbReference type="NCBI Taxonomy" id="67384"/>
    <lineage>
        <taxon>Bacteria</taxon>
        <taxon>Bacillati</taxon>
        <taxon>Actinomycetota</taxon>
        <taxon>Actinomycetes</taxon>
        <taxon>Kitasatosporales</taxon>
        <taxon>Streptomycetaceae</taxon>
        <taxon>Streptomyces</taxon>
    </lineage>
</organism>
<reference evidence="4" key="1">
    <citation type="journal article" date="2019" name="Int. J. Syst. Evol. Microbiol.">
        <title>The Global Catalogue of Microorganisms (GCM) 10K type strain sequencing project: providing services to taxonomists for standard genome sequencing and annotation.</title>
        <authorList>
            <consortium name="The Broad Institute Genomics Platform"/>
            <consortium name="The Broad Institute Genome Sequencing Center for Infectious Disease"/>
            <person name="Wu L."/>
            <person name="Ma J."/>
        </authorList>
    </citation>
    <scope>NUCLEOTIDE SEQUENCE [LARGE SCALE GENOMIC DNA]</scope>
    <source>
        <strain evidence="4">JCM 4594</strain>
    </source>
</reference>
<proteinExistence type="predicted"/>
<dbReference type="SMART" id="SM00829">
    <property type="entry name" value="PKS_ER"/>
    <property type="match status" value="1"/>
</dbReference>
<dbReference type="SUPFAM" id="SSF50129">
    <property type="entry name" value="GroES-like"/>
    <property type="match status" value="1"/>
</dbReference>
<gene>
    <name evidence="3" type="ORF">GCM10010326_62690</name>
</gene>
<dbReference type="SUPFAM" id="SSF51735">
    <property type="entry name" value="NAD(P)-binding Rossmann-fold domains"/>
    <property type="match status" value="1"/>
</dbReference>
<dbReference type="InterPro" id="IPR051603">
    <property type="entry name" value="Zinc-ADH_QOR/CCCR"/>
</dbReference>
<keyword evidence="4" id="KW-1185">Reference proteome</keyword>
<dbReference type="InterPro" id="IPR013154">
    <property type="entry name" value="ADH-like_N"/>
</dbReference>